<evidence type="ECO:0000313" key="1">
    <source>
        <dbReference type="EMBL" id="GME79570.1"/>
    </source>
</evidence>
<comment type="caution">
    <text evidence="1">The sequence shown here is derived from an EMBL/GenBank/DDBJ whole genome shotgun (WGS) entry which is preliminary data.</text>
</comment>
<accession>A0ACB5T2J3</accession>
<reference evidence="1" key="1">
    <citation type="submission" date="2023-04" db="EMBL/GenBank/DDBJ databases">
        <title>Ambrosiozyma monospora NBRC 10751.</title>
        <authorList>
            <person name="Ichikawa N."/>
            <person name="Sato H."/>
            <person name="Tonouchi N."/>
        </authorList>
    </citation>
    <scope>NUCLEOTIDE SEQUENCE</scope>
    <source>
        <strain evidence="1">NBRC 10751</strain>
    </source>
</reference>
<dbReference type="EMBL" id="BSXS01002651">
    <property type="protein sequence ID" value="GME79570.1"/>
    <property type="molecule type" value="Genomic_DNA"/>
</dbReference>
<keyword evidence="2" id="KW-1185">Reference proteome</keyword>
<name>A0ACB5T2J3_AMBMO</name>
<dbReference type="Proteomes" id="UP001165064">
    <property type="component" value="Unassembled WGS sequence"/>
</dbReference>
<evidence type="ECO:0000313" key="2">
    <source>
        <dbReference type="Proteomes" id="UP001165064"/>
    </source>
</evidence>
<gene>
    <name evidence="1" type="ORF">Amon02_000401800</name>
</gene>
<proteinExistence type="predicted"/>
<organism evidence="1 2">
    <name type="scientific">Ambrosiozyma monospora</name>
    <name type="common">Yeast</name>
    <name type="synonym">Endomycopsis monosporus</name>
    <dbReference type="NCBI Taxonomy" id="43982"/>
    <lineage>
        <taxon>Eukaryota</taxon>
        <taxon>Fungi</taxon>
        <taxon>Dikarya</taxon>
        <taxon>Ascomycota</taxon>
        <taxon>Saccharomycotina</taxon>
        <taxon>Pichiomycetes</taxon>
        <taxon>Pichiales</taxon>
        <taxon>Pichiaceae</taxon>
        <taxon>Ambrosiozyma</taxon>
    </lineage>
</organism>
<protein>
    <submittedName>
        <fullName evidence="1">Unnamed protein product</fullName>
    </submittedName>
</protein>
<sequence>MNMADLLNSDSKPASSTSSAASTTNTTSHPLTSSETEASSVFDSSSSTMTSSSSSPSEVIGDHHSFHHSQHQKQQLQQHADYQKDIEKFTDHLGHAIIKNKSNGDANEMTENSQHETNKTVEVHDSTVAQNGTHENSNGKAEESPEDDENLRVSSSNVSDGNISDGKNGVEKPTRKAKKPKKKSVLDDLLEDADWFTNDFGSRRGLRKS</sequence>